<reference evidence="4" key="1">
    <citation type="journal article" date="2019" name="Int. J. Syst. Evol. Microbiol.">
        <title>The Global Catalogue of Microorganisms (GCM) 10K type strain sequencing project: providing services to taxonomists for standard genome sequencing and annotation.</title>
        <authorList>
            <consortium name="The Broad Institute Genomics Platform"/>
            <consortium name="The Broad Institute Genome Sequencing Center for Infectious Disease"/>
            <person name="Wu L."/>
            <person name="Ma J."/>
        </authorList>
    </citation>
    <scope>NUCLEOTIDE SEQUENCE [LARGE SCALE GENOMIC DNA]</scope>
    <source>
        <strain evidence="4">KCTC 12848</strain>
    </source>
</reference>
<dbReference type="Proteomes" id="UP001595833">
    <property type="component" value="Unassembled WGS sequence"/>
</dbReference>
<keyword evidence="1 3" id="KW-0560">Oxidoreductase</keyword>
<dbReference type="SUPFAM" id="SSF50475">
    <property type="entry name" value="FMN-binding split barrel"/>
    <property type="match status" value="1"/>
</dbReference>
<dbReference type="InterPro" id="IPR050268">
    <property type="entry name" value="NADH-dep_flavin_reductase"/>
</dbReference>
<dbReference type="SMART" id="SM00903">
    <property type="entry name" value="Flavin_Reduct"/>
    <property type="match status" value="1"/>
</dbReference>
<keyword evidence="4" id="KW-1185">Reference proteome</keyword>
<organism evidence="3 4">
    <name type="scientific">Saccharothrix xinjiangensis</name>
    <dbReference type="NCBI Taxonomy" id="204798"/>
    <lineage>
        <taxon>Bacteria</taxon>
        <taxon>Bacillati</taxon>
        <taxon>Actinomycetota</taxon>
        <taxon>Actinomycetes</taxon>
        <taxon>Pseudonocardiales</taxon>
        <taxon>Pseudonocardiaceae</taxon>
        <taxon>Saccharothrix</taxon>
    </lineage>
</organism>
<evidence type="ECO:0000256" key="1">
    <source>
        <dbReference type="ARBA" id="ARBA00023002"/>
    </source>
</evidence>
<evidence type="ECO:0000313" key="3">
    <source>
        <dbReference type="EMBL" id="MFC5058308.1"/>
    </source>
</evidence>
<evidence type="ECO:0000259" key="2">
    <source>
        <dbReference type="SMART" id="SM00903"/>
    </source>
</evidence>
<feature type="domain" description="Flavin reductase like" evidence="2">
    <location>
        <begin position="19"/>
        <end position="166"/>
    </location>
</feature>
<dbReference type="EMBL" id="JBHSJB010000031">
    <property type="protein sequence ID" value="MFC5058308.1"/>
    <property type="molecule type" value="Genomic_DNA"/>
</dbReference>
<dbReference type="PANTHER" id="PTHR30466">
    <property type="entry name" value="FLAVIN REDUCTASE"/>
    <property type="match status" value="1"/>
</dbReference>
<sequence>MTVRQSTSTMEQTSLREAMSLFATGVTVLTVGGERVHGMTANAFTSVSLDPPLVLCCVARSAVMHGAIDGAERFAVSIMGADQRDTAKYFADKRRPLGAEQFDAVEWLEGPHSGAPLLCGALAWLECRLVHRYEGGDHTIFVGEVVDCRRGAGDGALLFYGSAFHQV</sequence>
<proteinExistence type="predicted"/>
<dbReference type="Gene3D" id="2.30.110.10">
    <property type="entry name" value="Electron Transport, Fmn-binding Protein, Chain A"/>
    <property type="match status" value="1"/>
</dbReference>
<dbReference type="InterPro" id="IPR002563">
    <property type="entry name" value="Flavin_Rdtase-like_dom"/>
</dbReference>
<dbReference type="EC" id="1.-.-.-" evidence="3"/>
<protein>
    <submittedName>
        <fullName evidence="3">Flavin reductase family protein</fullName>
        <ecNumber evidence="3">1.-.-.-</ecNumber>
    </submittedName>
</protein>
<dbReference type="RefSeq" id="WP_344037770.1">
    <property type="nucleotide sequence ID" value="NZ_BAAAKE010000008.1"/>
</dbReference>
<comment type="caution">
    <text evidence="3">The sequence shown here is derived from an EMBL/GenBank/DDBJ whole genome shotgun (WGS) entry which is preliminary data.</text>
</comment>
<name>A0ABV9Y9N3_9PSEU</name>
<dbReference type="GO" id="GO:0016491">
    <property type="term" value="F:oxidoreductase activity"/>
    <property type="evidence" value="ECO:0007669"/>
    <property type="project" value="UniProtKB-KW"/>
</dbReference>
<evidence type="ECO:0000313" key="4">
    <source>
        <dbReference type="Proteomes" id="UP001595833"/>
    </source>
</evidence>
<accession>A0ABV9Y9N3</accession>
<dbReference type="InterPro" id="IPR012349">
    <property type="entry name" value="Split_barrel_FMN-bd"/>
</dbReference>
<dbReference type="Pfam" id="PF01613">
    <property type="entry name" value="Flavin_Reduct"/>
    <property type="match status" value="1"/>
</dbReference>
<dbReference type="PANTHER" id="PTHR30466:SF1">
    <property type="entry name" value="FMN REDUCTASE (NADH) RUTF"/>
    <property type="match status" value="1"/>
</dbReference>
<gene>
    <name evidence="3" type="ORF">ACFPFM_31735</name>
</gene>